<evidence type="ECO:0000313" key="2">
    <source>
        <dbReference type="EMBL" id="OIW25341.1"/>
    </source>
</evidence>
<dbReference type="STRING" id="1408157.A0A1J7ID50"/>
<sequence length="354" mass="38505">MAPKKLLITGATGYIGGSVLAGLQASSNVSIKELSISALVRKQTQADILKTMGVNPILFKDFSDTEFVKKVASEHDIVLNTAVSFNPGSAKAFILGLAERQKATGKEVHYIHTSGTSSLGDNTITKKYLHPEGRVFSDKEDIYPYLKEREAIEAYGQRTTDIAVVETGKDTGVKTYINMSPTIYGVGTGAFNKLSIQVPMMMRKAIESRVAQCVGDGSGVWDHVHIADLVDLYEIMLAKVLAGENIGSGREGFYFNSVGRHSWFGVAQAIGKVGYELGALDTPTPVPIPMEEAGIKWHGGNAQVAELGFASTSMTSDERSRELGWKPTKTEDDWNKSIKEEFEMVLEESKKSKA</sequence>
<gene>
    <name evidence="2" type="ORF">CONLIGDRAFT_89217</name>
</gene>
<dbReference type="PANTHER" id="PTHR48079:SF6">
    <property type="entry name" value="NAD(P)-BINDING DOMAIN-CONTAINING PROTEIN-RELATED"/>
    <property type="match status" value="1"/>
</dbReference>
<feature type="domain" description="NAD-dependent epimerase/dehydratase" evidence="1">
    <location>
        <begin position="7"/>
        <end position="243"/>
    </location>
</feature>
<keyword evidence="3" id="KW-1185">Reference proteome</keyword>
<dbReference type="Pfam" id="PF01370">
    <property type="entry name" value="Epimerase"/>
    <property type="match status" value="1"/>
</dbReference>
<dbReference type="SUPFAM" id="SSF51735">
    <property type="entry name" value="NAD(P)-binding Rossmann-fold domains"/>
    <property type="match status" value="1"/>
</dbReference>
<dbReference type="GO" id="GO:0005737">
    <property type="term" value="C:cytoplasm"/>
    <property type="evidence" value="ECO:0007669"/>
    <property type="project" value="TreeGrafter"/>
</dbReference>
<dbReference type="GO" id="GO:0004029">
    <property type="term" value="F:aldehyde dehydrogenase (NAD+) activity"/>
    <property type="evidence" value="ECO:0007669"/>
    <property type="project" value="TreeGrafter"/>
</dbReference>
<dbReference type="Gene3D" id="3.40.50.720">
    <property type="entry name" value="NAD(P)-binding Rossmann-like Domain"/>
    <property type="match status" value="1"/>
</dbReference>
<accession>A0A1J7ID50</accession>
<dbReference type="AlphaFoldDB" id="A0A1J7ID50"/>
<dbReference type="OrthoDB" id="10262413at2759"/>
<dbReference type="InterPro" id="IPR036291">
    <property type="entry name" value="NAD(P)-bd_dom_sf"/>
</dbReference>
<evidence type="ECO:0000313" key="3">
    <source>
        <dbReference type="Proteomes" id="UP000182658"/>
    </source>
</evidence>
<dbReference type="PANTHER" id="PTHR48079">
    <property type="entry name" value="PROTEIN YEEZ"/>
    <property type="match status" value="1"/>
</dbReference>
<proteinExistence type="predicted"/>
<protein>
    <submittedName>
        <fullName evidence="2">NAD dependent epimerase/dehydratase</fullName>
    </submittedName>
</protein>
<evidence type="ECO:0000259" key="1">
    <source>
        <dbReference type="Pfam" id="PF01370"/>
    </source>
</evidence>
<dbReference type="EMBL" id="KV875102">
    <property type="protein sequence ID" value="OIW25341.1"/>
    <property type="molecule type" value="Genomic_DNA"/>
</dbReference>
<reference evidence="2 3" key="1">
    <citation type="submission" date="2016-10" db="EMBL/GenBank/DDBJ databases">
        <title>Draft genome sequence of Coniochaeta ligniaria NRRL30616, a lignocellulolytic fungus for bioabatement of inhibitors in plant biomass hydrolysates.</title>
        <authorList>
            <consortium name="DOE Joint Genome Institute"/>
            <person name="Jimenez D.J."/>
            <person name="Hector R.E."/>
            <person name="Riley R."/>
            <person name="Sun H."/>
            <person name="Grigoriev I.V."/>
            <person name="Van Elsas J.D."/>
            <person name="Nichols N.N."/>
        </authorList>
    </citation>
    <scope>NUCLEOTIDE SEQUENCE [LARGE SCALE GENOMIC DNA]</scope>
    <source>
        <strain evidence="2 3">NRRL 30616</strain>
    </source>
</reference>
<dbReference type="Proteomes" id="UP000182658">
    <property type="component" value="Unassembled WGS sequence"/>
</dbReference>
<dbReference type="InterPro" id="IPR051783">
    <property type="entry name" value="NAD(P)-dependent_oxidoreduct"/>
</dbReference>
<dbReference type="InParanoid" id="A0A1J7ID50"/>
<dbReference type="InterPro" id="IPR001509">
    <property type="entry name" value="Epimerase_deHydtase"/>
</dbReference>
<organism evidence="2 3">
    <name type="scientific">Coniochaeta ligniaria NRRL 30616</name>
    <dbReference type="NCBI Taxonomy" id="1408157"/>
    <lineage>
        <taxon>Eukaryota</taxon>
        <taxon>Fungi</taxon>
        <taxon>Dikarya</taxon>
        <taxon>Ascomycota</taxon>
        <taxon>Pezizomycotina</taxon>
        <taxon>Sordariomycetes</taxon>
        <taxon>Sordariomycetidae</taxon>
        <taxon>Coniochaetales</taxon>
        <taxon>Coniochaetaceae</taxon>
        <taxon>Coniochaeta</taxon>
    </lineage>
</organism>
<name>A0A1J7ID50_9PEZI</name>